<evidence type="ECO:0000313" key="3">
    <source>
        <dbReference type="Proteomes" id="UP000275456"/>
    </source>
</evidence>
<dbReference type="Proteomes" id="UP000275456">
    <property type="component" value="Unassembled WGS sequence"/>
</dbReference>
<comment type="caution">
    <text evidence="2">The sequence shown here is derived from an EMBL/GenBank/DDBJ whole genome shotgun (WGS) entry which is preliminary data.</text>
</comment>
<accession>A0A3N2AUX2</accession>
<keyword evidence="1" id="KW-0812">Transmembrane</keyword>
<proteinExistence type="predicted"/>
<gene>
    <name evidence="2" type="ORF">EDD26_2149</name>
</gene>
<organism evidence="2 3">
    <name type="scientific">Agrococcus jenensis</name>
    <dbReference type="NCBI Taxonomy" id="46353"/>
    <lineage>
        <taxon>Bacteria</taxon>
        <taxon>Bacillati</taxon>
        <taxon>Actinomycetota</taxon>
        <taxon>Actinomycetes</taxon>
        <taxon>Micrococcales</taxon>
        <taxon>Microbacteriaceae</taxon>
        <taxon>Agrococcus</taxon>
    </lineage>
</organism>
<protein>
    <submittedName>
        <fullName evidence="2">Uncharacterized protein</fullName>
    </submittedName>
</protein>
<evidence type="ECO:0000313" key="2">
    <source>
        <dbReference type="EMBL" id="ROR66755.1"/>
    </source>
</evidence>
<keyword evidence="1" id="KW-0472">Membrane</keyword>
<keyword evidence="3" id="KW-1185">Reference proteome</keyword>
<dbReference type="RefSeq" id="WP_123697704.1">
    <property type="nucleotide sequence ID" value="NZ_RKHJ01000001.1"/>
</dbReference>
<evidence type="ECO:0000256" key="1">
    <source>
        <dbReference type="SAM" id="Phobius"/>
    </source>
</evidence>
<dbReference type="EMBL" id="RKHJ01000001">
    <property type="protein sequence ID" value="ROR66755.1"/>
    <property type="molecule type" value="Genomic_DNA"/>
</dbReference>
<dbReference type="AlphaFoldDB" id="A0A3N2AUX2"/>
<keyword evidence="1" id="KW-1133">Transmembrane helix</keyword>
<reference evidence="2 3" key="1">
    <citation type="submission" date="2018-11" db="EMBL/GenBank/DDBJ databases">
        <title>Sequencing the genomes of 1000 actinobacteria strains.</title>
        <authorList>
            <person name="Klenk H.-P."/>
        </authorList>
    </citation>
    <scope>NUCLEOTIDE SEQUENCE [LARGE SCALE GENOMIC DNA]</scope>
    <source>
        <strain evidence="2 3">DSM 9580</strain>
    </source>
</reference>
<feature type="transmembrane region" description="Helical" evidence="1">
    <location>
        <begin position="24"/>
        <end position="43"/>
    </location>
</feature>
<name>A0A3N2AUX2_9MICO</name>
<sequence>MMTLSLLAAAAEHAEEAAGAGPYIAGGIAAAVFIISAIVLRSFRDVSHRAERHDVHGNA</sequence>